<dbReference type="KEGG" id="msr:AU15_11590"/>
<name>W5YWE4_9GAMM</name>
<evidence type="ECO:0000313" key="3">
    <source>
        <dbReference type="Proteomes" id="UP000035081"/>
    </source>
</evidence>
<dbReference type="Proteomes" id="UP000035081">
    <property type="component" value="Chromosome"/>
</dbReference>
<accession>W5YWE4</accession>
<proteinExistence type="predicted"/>
<gene>
    <name evidence="2" type="ORF">AU15_11590</name>
</gene>
<sequence length="144" mass="16048">MQAETYPHIASEQFELLQQLSQLIESVRIIDNEPLWTAADVAEYLRVGEASVLKNFATCPDSQQDSDYHPGEARQSTVEACRYSSLVRQASRKIILDTEWQGRLSTPPRLSAITCQMTSLPIKKPDQHQDNPATQGPIGCSNSC</sequence>
<dbReference type="HOGENOM" id="CLU_1794207_0_0_6"/>
<reference evidence="2 3" key="1">
    <citation type="journal article" date="2014" name="Genome Announc.">
        <title>Draft Genome Sequences of Marinobacter similis A3d10T and Marinobacter salarius R9SW1T.</title>
        <authorList>
            <person name="Ivanova E.P."/>
            <person name="Ng H.J."/>
            <person name="Webb H.K."/>
            <person name="Feng G."/>
            <person name="Oshima K."/>
            <person name="Hattori M."/>
            <person name="Ohkuma M."/>
            <person name="Sergeev A.F."/>
            <person name="Mikhailov V.V."/>
            <person name="Crawford R.J."/>
            <person name="Sawabe T."/>
        </authorList>
    </citation>
    <scope>NUCLEOTIDE SEQUENCE [LARGE SCALE GENOMIC DNA]</scope>
    <source>
        <strain evidence="3">A3d10 and R9SW1</strain>
    </source>
</reference>
<feature type="compositionally biased region" description="Polar residues" evidence="1">
    <location>
        <begin position="130"/>
        <end position="144"/>
    </location>
</feature>
<feature type="region of interest" description="Disordered" evidence="1">
    <location>
        <begin position="122"/>
        <end position="144"/>
    </location>
</feature>
<dbReference type="EMBL" id="CP007152">
    <property type="protein sequence ID" value="AHI33189.1"/>
    <property type="molecule type" value="Genomic_DNA"/>
</dbReference>
<evidence type="ECO:0000256" key="1">
    <source>
        <dbReference type="SAM" id="MobiDB-lite"/>
    </source>
</evidence>
<protein>
    <submittedName>
        <fullName evidence="2">Uncharacterized protein</fullName>
    </submittedName>
</protein>
<evidence type="ECO:0000313" key="2">
    <source>
        <dbReference type="EMBL" id="AHI33189.1"/>
    </source>
</evidence>
<organism evidence="2 3">
    <name type="scientific">Marinobacter salarius</name>
    <dbReference type="NCBI Taxonomy" id="1420917"/>
    <lineage>
        <taxon>Bacteria</taxon>
        <taxon>Pseudomonadati</taxon>
        <taxon>Pseudomonadota</taxon>
        <taxon>Gammaproteobacteria</taxon>
        <taxon>Pseudomonadales</taxon>
        <taxon>Marinobacteraceae</taxon>
        <taxon>Marinobacter</taxon>
    </lineage>
</organism>
<dbReference type="AlphaFoldDB" id="W5YWE4"/>